<dbReference type="OrthoDB" id="7903015at2"/>
<dbReference type="SUPFAM" id="SSF51679">
    <property type="entry name" value="Bacterial luciferase-like"/>
    <property type="match status" value="1"/>
</dbReference>
<dbReference type="EMBL" id="CP036422">
    <property type="protein sequence ID" value="QFU75906.1"/>
    <property type="molecule type" value="Genomic_DNA"/>
</dbReference>
<reference evidence="4 5" key="1">
    <citation type="submission" date="2019-02" db="EMBL/GenBank/DDBJ databases">
        <authorList>
            <person name="Li S.-H."/>
        </authorList>
    </citation>
    <scope>NUCLEOTIDE SEQUENCE [LARGE SCALE GENOMIC DNA]</scope>
    <source>
        <strain evidence="4 5">IMCC14385</strain>
    </source>
</reference>
<organism evidence="4 5">
    <name type="scientific">Halioglobus maricola</name>
    <dbReference type="NCBI Taxonomy" id="2601894"/>
    <lineage>
        <taxon>Bacteria</taxon>
        <taxon>Pseudomonadati</taxon>
        <taxon>Pseudomonadota</taxon>
        <taxon>Gammaproteobacteria</taxon>
        <taxon>Cellvibrionales</taxon>
        <taxon>Halieaceae</taxon>
        <taxon>Halioglobus</taxon>
    </lineage>
</organism>
<dbReference type="InterPro" id="IPR050766">
    <property type="entry name" value="Bact_Lucif_Oxidored"/>
</dbReference>
<dbReference type="GO" id="GO:0016705">
    <property type="term" value="F:oxidoreductase activity, acting on paired donors, with incorporation or reduction of molecular oxygen"/>
    <property type="evidence" value="ECO:0007669"/>
    <property type="project" value="InterPro"/>
</dbReference>
<sequence length="308" mass="33487">MGLYYRPMHASGNIHLGITPWDWTGISSGARLAEQARTAEALGFDSFWVPESHFSGQRSVPAPLLLLAAAAAVTNDIALGCVSYLLPIRNAMLAAEEIAVLDRLCNGRLILGLGRGIQPKMFEAFEIRSGDKRKLFAERLAQIRALWHGETPIALSPLPLQQPEPRLWAAAIGPKALQQIAELGLPYLASPLESYDVLATNLEAYRAIAGAVKSTTPIMRTVYTVESQAEAERIKTALIEQLSSAGLHRGQATDETAIVGSITYVSETLTRYKEELGMTHLILRGGLPGVSAADQLASFEKIRQLQIY</sequence>
<dbReference type="AlphaFoldDB" id="A0A5P9NK99"/>
<evidence type="ECO:0000313" key="4">
    <source>
        <dbReference type="EMBL" id="QFU75906.1"/>
    </source>
</evidence>
<dbReference type="InterPro" id="IPR011251">
    <property type="entry name" value="Luciferase-like_dom"/>
</dbReference>
<dbReference type="InterPro" id="IPR036661">
    <property type="entry name" value="Luciferase-like_sf"/>
</dbReference>
<feature type="domain" description="Luciferase-like" evidence="3">
    <location>
        <begin position="28"/>
        <end position="245"/>
    </location>
</feature>
<dbReference type="GO" id="GO:0005829">
    <property type="term" value="C:cytosol"/>
    <property type="evidence" value="ECO:0007669"/>
    <property type="project" value="TreeGrafter"/>
</dbReference>
<accession>A0A5P9NK99</accession>
<name>A0A5P9NK99_9GAMM</name>
<proteinExistence type="predicted"/>
<keyword evidence="1" id="KW-0560">Oxidoreductase</keyword>
<dbReference type="CDD" id="cd01097">
    <property type="entry name" value="Tetrahydromethanopterin_reductase"/>
    <property type="match status" value="1"/>
</dbReference>
<dbReference type="PANTHER" id="PTHR30137">
    <property type="entry name" value="LUCIFERASE-LIKE MONOOXYGENASE"/>
    <property type="match status" value="1"/>
</dbReference>
<evidence type="ECO:0000313" key="5">
    <source>
        <dbReference type="Proteomes" id="UP000326287"/>
    </source>
</evidence>
<dbReference type="Gene3D" id="3.20.20.30">
    <property type="entry name" value="Luciferase-like domain"/>
    <property type="match status" value="1"/>
</dbReference>
<evidence type="ECO:0000256" key="1">
    <source>
        <dbReference type="ARBA" id="ARBA00023002"/>
    </source>
</evidence>
<evidence type="ECO:0000259" key="3">
    <source>
        <dbReference type="Pfam" id="PF00296"/>
    </source>
</evidence>
<keyword evidence="5" id="KW-1185">Reference proteome</keyword>
<dbReference type="GO" id="GO:0004497">
    <property type="term" value="F:monooxygenase activity"/>
    <property type="evidence" value="ECO:0007669"/>
    <property type="project" value="UniProtKB-KW"/>
</dbReference>
<dbReference type="Pfam" id="PF00296">
    <property type="entry name" value="Bac_luciferase"/>
    <property type="match status" value="1"/>
</dbReference>
<dbReference type="PANTHER" id="PTHR30137:SF8">
    <property type="entry name" value="BLR5498 PROTEIN"/>
    <property type="match status" value="1"/>
</dbReference>
<dbReference type="KEGG" id="halc:EY643_09655"/>
<dbReference type="Proteomes" id="UP000326287">
    <property type="component" value="Chromosome"/>
</dbReference>
<keyword evidence="2" id="KW-0503">Monooxygenase</keyword>
<protein>
    <submittedName>
        <fullName evidence="4">LLM class flavin-dependent oxidoreductase</fullName>
    </submittedName>
</protein>
<gene>
    <name evidence="4" type="ORF">EY643_09655</name>
</gene>
<evidence type="ECO:0000256" key="2">
    <source>
        <dbReference type="ARBA" id="ARBA00023033"/>
    </source>
</evidence>